<organism evidence="1 2">
    <name type="scientific">Streptococcus sobrinus W1703</name>
    <dbReference type="NCBI Taxonomy" id="1227275"/>
    <lineage>
        <taxon>Bacteria</taxon>
        <taxon>Bacillati</taxon>
        <taxon>Bacillota</taxon>
        <taxon>Bacilli</taxon>
        <taxon>Lactobacillales</taxon>
        <taxon>Streptococcaceae</taxon>
        <taxon>Streptococcus</taxon>
    </lineage>
</organism>
<reference evidence="1 2" key="1">
    <citation type="submission" date="2013-06" db="EMBL/GenBank/DDBJ databases">
        <authorList>
            <person name="Weinstock G."/>
            <person name="Sodergren E."/>
            <person name="Lobos E.A."/>
            <person name="Fulton L."/>
            <person name="Fulton R."/>
            <person name="Courtney L."/>
            <person name="Fronick C."/>
            <person name="O'Laughlin M."/>
            <person name="Godfrey J."/>
            <person name="Wilson R.M."/>
            <person name="Miner T."/>
            <person name="Farmer C."/>
            <person name="Delehaunty K."/>
            <person name="Cordes M."/>
            <person name="Minx P."/>
            <person name="Tomlinson C."/>
            <person name="Chen J."/>
            <person name="Wollam A."/>
            <person name="Pepin K.H."/>
            <person name="Bhonagiri V."/>
            <person name="Zhang X."/>
            <person name="Warren W."/>
            <person name="Mitreva M."/>
            <person name="Mardis E.R."/>
            <person name="Wilson R.K."/>
        </authorList>
    </citation>
    <scope>NUCLEOTIDE SEQUENCE [LARGE SCALE GENOMIC DNA]</scope>
    <source>
        <strain evidence="1 2">W1703</strain>
    </source>
</reference>
<dbReference type="Proteomes" id="UP000016617">
    <property type="component" value="Unassembled WGS sequence"/>
</dbReference>
<dbReference type="EMBL" id="AWVA01000002">
    <property type="protein sequence ID" value="ERJ79189.1"/>
    <property type="molecule type" value="Genomic_DNA"/>
</dbReference>
<name>U2KPQ6_9STRE</name>
<proteinExistence type="predicted"/>
<accession>U2KPQ6</accession>
<gene>
    <name evidence="1" type="ORF">HMPREF1557_00008</name>
</gene>
<protein>
    <submittedName>
        <fullName evidence="1">Uncharacterized protein</fullName>
    </submittedName>
</protein>
<dbReference type="InterPro" id="IPR036597">
    <property type="entry name" value="Fido-like_dom_sf"/>
</dbReference>
<evidence type="ECO:0000313" key="1">
    <source>
        <dbReference type="EMBL" id="ERJ79189.1"/>
    </source>
</evidence>
<dbReference type="HOGENOM" id="CLU_2496676_0_0_9"/>
<dbReference type="AlphaFoldDB" id="U2KPQ6"/>
<dbReference type="Gene3D" id="1.10.3290.10">
    <property type="entry name" value="Fido-like domain"/>
    <property type="match status" value="1"/>
</dbReference>
<evidence type="ECO:0000313" key="2">
    <source>
        <dbReference type="Proteomes" id="UP000016617"/>
    </source>
</evidence>
<comment type="caution">
    <text evidence="1">The sequence shown here is derived from an EMBL/GenBank/DDBJ whole genome shotgun (WGS) entry which is preliminary data.</text>
</comment>
<sequence length="86" mass="10030">MQPNYQITEKMLNLVEKISQATTRLAIEKRVLHLRKENRIRSIQSSLAIENNSLTLEQVTAILEGRKAWGHPRIFMRCKMPTRPTT</sequence>